<evidence type="ECO:0000256" key="2">
    <source>
        <dbReference type="ARBA" id="ARBA00022763"/>
    </source>
</evidence>
<protein>
    <submittedName>
        <fullName evidence="7">UvrABC system protein C</fullName>
    </submittedName>
</protein>
<evidence type="ECO:0000256" key="4">
    <source>
        <dbReference type="ARBA" id="ARBA00022881"/>
    </source>
</evidence>
<gene>
    <name evidence="7" type="ORF">PSAG_04726</name>
</gene>
<dbReference type="InterPro" id="IPR047296">
    <property type="entry name" value="GIY-YIG_UvrC_Cho"/>
</dbReference>
<keyword evidence="3" id="KW-0228">DNA excision</keyword>
<comment type="caution">
    <text evidence="7">The sequence shown here is derived from an EMBL/GenBank/DDBJ whole genome shotgun (WGS) entry which is preliminary data.</text>
</comment>
<feature type="domain" description="GIY-YIG" evidence="6">
    <location>
        <begin position="10"/>
        <end position="79"/>
    </location>
</feature>
<dbReference type="InterPro" id="IPR050066">
    <property type="entry name" value="UvrABC_protein_C"/>
</dbReference>
<evidence type="ECO:0000259" key="6">
    <source>
        <dbReference type="PROSITE" id="PS50164"/>
    </source>
</evidence>
<evidence type="ECO:0000313" key="8">
    <source>
        <dbReference type="Proteomes" id="UP000004650"/>
    </source>
</evidence>
<proteinExistence type="predicted"/>
<dbReference type="FunFam" id="3.40.1440.10:FF:000001">
    <property type="entry name" value="UvrABC system protein C"/>
    <property type="match status" value="1"/>
</dbReference>
<dbReference type="PANTHER" id="PTHR30562">
    <property type="entry name" value="UVRC/OXIDOREDUCTASE"/>
    <property type="match status" value="1"/>
</dbReference>
<dbReference type="InterPro" id="IPR000305">
    <property type="entry name" value="GIY-YIG_endonuc"/>
</dbReference>
<evidence type="ECO:0000313" key="7">
    <source>
        <dbReference type="EMBL" id="KMV75900.1"/>
    </source>
</evidence>
<dbReference type="AlphaFoldDB" id="A0A0K9CMX3"/>
<evidence type="ECO:0000256" key="3">
    <source>
        <dbReference type="ARBA" id="ARBA00022769"/>
    </source>
</evidence>
<sequence>MDIGKLEIPESSGVYLMKKNNKVIYVGKAKNLKKRVSSYFNRVHESEKTNELVKNIEDIEFFLTNTETDALLLENNLIK</sequence>
<dbReference type="EMBL" id="ACDS02000086">
    <property type="protein sequence ID" value="KMV75900.1"/>
    <property type="molecule type" value="Genomic_DNA"/>
</dbReference>
<reference evidence="7 8" key="2">
    <citation type="submission" date="2013-10" db="EMBL/GenBank/DDBJ databases">
        <title>The Genome Sequence of Fusobacterium nucleatum subsp. animalis D11.</title>
        <authorList>
            <consortium name="The Broad Institute Genomics Platform"/>
            <person name="Earl A."/>
            <person name="Ward D."/>
            <person name="Feldgarden M."/>
            <person name="Gevers D."/>
            <person name="Kostic A."/>
            <person name="Garrett W."/>
            <person name="Young S.K."/>
            <person name="Zeng Q."/>
            <person name="Gargeya S."/>
            <person name="Fitzgerald M."/>
            <person name="Abouelleil A."/>
            <person name="Alvarado L."/>
            <person name="Berlin A.M."/>
            <person name="Chapman S.B."/>
            <person name="Gainer-Dewar J."/>
            <person name="Goldberg J."/>
            <person name="Gnerre S."/>
            <person name="Griggs A."/>
            <person name="Gujja S."/>
            <person name="Hansen M."/>
            <person name="Howarth C."/>
            <person name="Imamovic A."/>
            <person name="Ireland A."/>
            <person name="Larimer J."/>
            <person name="McCowan C."/>
            <person name="Murphy C."/>
            <person name="Pearson M."/>
            <person name="Poon T.W."/>
            <person name="Priest M."/>
            <person name="Roberts A."/>
            <person name="Saif S."/>
            <person name="Shea T."/>
            <person name="Sykes S."/>
            <person name="Wortman J."/>
            <person name="Nusbaum C."/>
            <person name="Birren B."/>
        </authorList>
    </citation>
    <scope>NUCLEOTIDE SEQUENCE [LARGE SCALE GENOMIC DNA]</scope>
    <source>
        <strain evidence="7 8">D11</strain>
    </source>
</reference>
<dbReference type="Gene3D" id="3.40.1440.10">
    <property type="entry name" value="GIY-YIG endonuclease"/>
    <property type="match status" value="1"/>
</dbReference>
<dbReference type="Pfam" id="PF01541">
    <property type="entry name" value="GIY-YIG"/>
    <property type="match status" value="1"/>
</dbReference>
<keyword evidence="4" id="KW-0267">Excision nuclease</keyword>
<dbReference type="PROSITE" id="PS50164">
    <property type="entry name" value="GIY_YIG"/>
    <property type="match status" value="1"/>
</dbReference>
<keyword evidence="5" id="KW-0234">DNA repair</keyword>
<accession>A0A0K9CMX3</accession>
<dbReference type="InterPro" id="IPR035901">
    <property type="entry name" value="GIY-YIG_endonuc_sf"/>
</dbReference>
<keyword evidence="2" id="KW-0227">DNA damage</keyword>
<dbReference type="PANTHER" id="PTHR30562:SF1">
    <property type="entry name" value="UVRABC SYSTEM PROTEIN C"/>
    <property type="match status" value="1"/>
</dbReference>
<dbReference type="SMART" id="SM00465">
    <property type="entry name" value="GIYc"/>
    <property type="match status" value="1"/>
</dbReference>
<dbReference type="GO" id="GO:0006289">
    <property type="term" value="P:nucleotide-excision repair"/>
    <property type="evidence" value="ECO:0007669"/>
    <property type="project" value="InterPro"/>
</dbReference>
<feature type="non-terminal residue" evidence="7">
    <location>
        <position position="79"/>
    </location>
</feature>
<keyword evidence="1" id="KW-0963">Cytoplasm</keyword>
<evidence type="ECO:0000256" key="5">
    <source>
        <dbReference type="ARBA" id="ARBA00023204"/>
    </source>
</evidence>
<evidence type="ECO:0000256" key="1">
    <source>
        <dbReference type="ARBA" id="ARBA00022490"/>
    </source>
</evidence>
<dbReference type="CDD" id="cd10434">
    <property type="entry name" value="GIY-YIG_UvrC_Cho"/>
    <property type="match status" value="1"/>
</dbReference>
<dbReference type="GO" id="GO:0009380">
    <property type="term" value="C:excinuclease repair complex"/>
    <property type="evidence" value="ECO:0007669"/>
    <property type="project" value="TreeGrafter"/>
</dbReference>
<dbReference type="GO" id="GO:0004518">
    <property type="term" value="F:nuclease activity"/>
    <property type="evidence" value="ECO:0007669"/>
    <property type="project" value="UniProtKB-KW"/>
</dbReference>
<organism evidence="7 8">
    <name type="scientific">Fusobacterium animalis D11</name>
    <dbReference type="NCBI Taxonomy" id="556264"/>
    <lineage>
        <taxon>Bacteria</taxon>
        <taxon>Fusobacteriati</taxon>
        <taxon>Fusobacteriota</taxon>
        <taxon>Fusobacteriia</taxon>
        <taxon>Fusobacteriales</taxon>
        <taxon>Fusobacteriaceae</taxon>
        <taxon>Fusobacterium</taxon>
    </lineage>
</organism>
<name>A0A0K9CMX3_9FUSO</name>
<dbReference type="SUPFAM" id="SSF82771">
    <property type="entry name" value="GIY-YIG endonuclease"/>
    <property type="match status" value="1"/>
</dbReference>
<reference evidence="8" key="1">
    <citation type="submission" date="2009-02" db="EMBL/GenBank/DDBJ databases">
        <title>The Genome Sequence of Shigella sp. D9.</title>
        <authorList>
            <consortium name="The Broad Institute Genome Sequencing Platform"/>
            <person name="Ward D."/>
            <person name="Young S.K."/>
            <person name="Kodira C.D."/>
            <person name="Zeng Q."/>
            <person name="Koehrsen M."/>
            <person name="Alvarado L."/>
            <person name="Berlin A."/>
            <person name="Borenstein D."/>
            <person name="Chen Z."/>
            <person name="Engels R."/>
            <person name="Freedman E."/>
            <person name="Gellesch M."/>
            <person name="Goldberg J."/>
            <person name="Griggs A."/>
            <person name="Gujja S."/>
            <person name="Heiman D."/>
            <person name="Hepburn T."/>
            <person name="Howarth C."/>
            <person name="Jen D."/>
            <person name="Larson L."/>
            <person name="Lewis B."/>
            <person name="Mehta T."/>
            <person name="Park D."/>
            <person name="Pearson M."/>
            <person name="Roberts A."/>
            <person name="Saif S."/>
            <person name="Shea T."/>
            <person name="Shenoy N."/>
            <person name="Sisk P."/>
            <person name="Stolte C."/>
            <person name="Sykes S."/>
            <person name="Walk T."/>
            <person name="White J."/>
            <person name="Yandava C."/>
            <person name="Allen-Vercoe E."/>
            <person name="Strauss J."/>
            <person name="Sibley C."/>
            <person name="White A."/>
            <person name="Ambrose C."/>
            <person name="Lander E."/>
            <person name="Nusbaum C."/>
            <person name="Galagan J."/>
            <person name="Birren B."/>
        </authorList>
    </citation>
    <scope>NUCLEOTIDE SEQUENCE [LARGE SCALE GENOMIC DNA]</scope>
    <source>
        <strain evidence="8">D11</strain>
    </source>
</reference>
<dbReference type="Proteomes" id="UP000004650">
    <property type="component" value="Unassembled WGS sequence"/>
</dbReference>